<dbReference type="RefSeq" id="WP_084081546.1">
    <property type="nucleotide sequence ID" value="NZ_CARLGA010000025.1"/>
</dbReference>
<evidence type="ECO:0000256" key="7">
    <source>
        <dbReference type="ARBA" id="ARBA00022840"/>
    </source>
</evidence>
<keyword evidence="8" id="KW-0902">Two-component regulatory system</keyword>
<dbReference type="PROSITE" id="PS50109">
    <property type="entry name" value="HIS_KIN"/>
    <property type="match status" value="1"/>
</dbReference>
<reference evidence="11" key="1">
    <citation type="submission" date="2017-05" db="EMBL/GenBank/DDBJ databases">
        <title>Improved OligoMM genomes.</title>
        <authorList>
            <person name="Garzetti D."/>
        </authorList>
    </citation>
    <scope>NUCLEOTIDE SEQUENCE [LARGE SCALE GENOMIC DNA]</scope>
    <source>
        <strain evidence="11">YL45</strain>
    </source>
</reference>
<evidence type="ECO:0000256" key="3">
    <source>
        <dbReference type="ARBA" id="ARBA00022553"/>
    </source>
</evidence>
<feature type="domain" description="Histidine kinase" evidence="9">
    <location>
        <begin position="419"/>
        <end position="634"/>
    </location>
</feature>
<organism evidence="10 11">
    <name type="scientific">Turicimonas muris</name>
    <dbReference type="NCBI Taxonomy" id="1796652"/>
    <lineage>
        <taxon>Bacteria</taxon>
        <taxon>Pseudomonadati</taxon>
        <taxon>Pseudomonadota</taxon>
        <taxon>Betaproteobacteria</taxon>
        <taxon>Burkholderiales</taxon>
        <taxon>Sutterellaceae</taxon>
        <taxon>Turicimonas</taxon>
    </lineage>
</organism>
<comment type="caution">
    <text evidence="10">The sequence shown here is derived from an EMBL/GenBank/DDBJ whole genome shotgun (WGS) entry which is preliminary data.</text>
</comment>
<dbReference type="InterPro" id="IPR003594">
    <property type="entry name" value="HATPase_dom"/>
</dbReference>
<dbReference type="InterPro" id="IPR036097">
    <property type="entry name" value="HisK_dim/P_sf"/>
</dbReference>
<dbReference type="GO" id="GO:0000155">
    <property type="term" value="F:phosphorelay sensor kinase activity"/>
    <property type="evidence" value="ECO:0007669"/>
    <property type="project" value="InterPro"/>
</dbReference>
<keyword evidence="5" id="KW-0547">Nucleotide-binding</keyword>
<evidence type="ECO:0000256" key="2">
    <source>
        <dbReference type="ARBA" id="ARBA00012438"/>
    </source>
</evidence>
<protein>
    <recommendedName>
        <fullName evidence="2">histidine kinase</fullName>
        <ecNumber evidence="2">2.7.13.3</ecNumber>
    </recommendedName>
</protein>
<dbReference type="Pfam" id="PF00512">
    <property type="entry name" value="HisKA"/>
    <property type="match status" value="1"/>
</dbReference>
<dbReference type="CDD" id="cd00082">
    <property type="entry name" value="HisKA"/>
    <property type="match status" value="1"/>
</dbReference>
<dbReference type="InterPro" id="IPR036890">
    <property type="entry name" value="HATPase_C_sf"/>
</dbReference>
<dbReference type="EC" id="2.7.13.3" evidence="2"/>
<gene>
    <name evidence="10" type="ORF">ADH67_04350</name>
</gene>
<dbReference type="InterPro" id="IPR005467">
    <property type="entry name" value="His_kinase_dom"/>
</dbReference>
<name>A0A227KPQ5_9BURK</name>
<accession>A0A227KPQ5</accession>
<dbReference type="GO" id="GO:0005524">
    <property type="term" value="F:ATP binding"/>
    <property type="evidence" value="ECO:0007669"/>
    <property type="project" value="UniProtKB-KW"/>
</dbReference>
<dbReference type="PANTHER" id="PTHR43065:SF10">
    <property type="entry name" value="PEROXIDE STRESS-ACTIVATED HISTIDINE KINASE MAK3"/>
    <property type="match status" value="1"/>
</dbReference>
<keyword evidence="7" id="KW-0067">ATP-binding</keyword>
<evidence type="ECO:0000256" key="1">
    <source>
        <dbReference type="ARBA" id="ARBA00000085"/>
    </source>
</evidence>
<evidence type="ECO:0000259" key="9">
    <source>
        <dbReference type="PROSITE" id="PS50109"/>
    </source>
</evidence>
<dbReference type="Gene3D" id="3.30.565.10">
    <property type="entry name" value="Histidine kinase-like ATPase, C-terminal domain"/>
    <property type="match status" value="1"/>
</dbReference>
<dbReference type="InterPro" id="IPR003661">
    <property type="entry name" value="HisK_dim/P_dom"/>
</dbReference>
<dbReference type="SMART" id="SM00388">
    <property type="entry name" value="HisKA"/>
    <property type="match status" value="1"/>
</dbReference>
<dbReference type="AlphaFoldDB" id="A0A227KPQ5"/>
<dbReference type="SUPFAM" id="SSF55874">
    <property type="entry name" value="ATPase domain of HSP90 chaperone/DNA topoisomerase II/histidine kinase"/>
    <property type="match status" value="1"/>
</dbReference>
<evidence type="ECO:0000256" key="5">
    <source>
        <dbReference type="ARBA" id="ARBA00022741"/>
    </source>
</evidence>
<dbReference type="SMART" id="SM00387">
    <property type="entry name" value="HATPase_c"/>
    <property type="match status" value="1"/>
</dbReference>
<evidence type="ECO:0000313" key="11">
    <source>
        <dbReference type="Proteomes" id="UP000214610"/>
    </source>
</evidence>
<dbReference type="SUPFAM" id="SSF47384">
    <property type="entry name" value="Homodimeric domain of signal transducing histidine kinase"/>
    <property type="match status" value="1"/>
</dbReference>
<evidence type="ECO:0000256" key="8">
    <source>
        <dbReference type="ARBA" id="ARBA00023012"/>
    </source>
</evidence>
<comment type="catalytic activity">
    <reaction evidence="1">
        <text>ATP + protein L-histidine = ADP + protein N-phospho-L-histidine.</text>
        <dbReference type="EC" id="2.7.13.3"/>
    </reaction>
</comment>
<dbReference type="Pfam" id="PF02518">
    <property type="entry name" value="HATPase_c"/>
    <property type="match status" value="1"/>
</dbReference>
<sequence length="636" mass="70451">MPRHLDPDQENCISIKINVSVSSTSLVSSMLKIVKTVLIIALNVFAAIATAEEPPKIGDVLYEPQIANSGSSSRVYTLLVTQFAYPNSNYPIVEKTIDALKKLFGPDHLKVNVYSGETSDIGDADLVLSSAGTFTRMKLIGARDLASVVSDKFPDPNHAEGSVFITLKDRLDIADIASLKNKIVATTGPNAFSGYHVALGELANRGFNPDSFFSQQVSTGHDMRQVINFIRDGKADVGIVRTCFIEELGEMGWNLSGIKVIGDKTIAGRSFHCKTSTDLYPGWTIFATPRLNPEEARKVVLTLLSLPEKKGEPHWSIVSDFSSTDNLYKNLKLGPYSYLRNWTWKKFWDEYGIYVSLLMLTGVGIFGHSLRESYLVKKRTNQLRRSLQRRRETEKKARSAQFKLQELQKAGAVGQISSIIAHELRQPLATIMNYSHGLQRQLEEKDVDTDLISEGISRMQAQAEKAEKIVSKVRAYAKGEMPGRKTINLAQASTEAIKTIKDSKLSHIPVNLTVLSKEPILINADPLEIELCIVNLIKNAQEASLQGQSVEVCVNTEEGSYENYASLEVSDEGKALTEEEFEKLNEPLQSKKIEGLGLGLAIIRQIISNHKGKLIFSRRSPNGITAKMILPLEKAK</sequence>
<keyword evidence="3" id="KW-0597">Phosphoprotein</keyword>
<evidence type="ECO:0000256" key="4">
    <source>
        <dbReference type="ARBA" id="ARBA00022679"/>
    </source>
</evidence>
<dbReference type="Gene3D" id="3.40.190.10">
    <property type="entry name" value="Periplasmic binding protein-like II"/>
    <property type="match status" value="1"/>
</dbReference>
<keyword evidence="4" id="KW-0808">Transferase</keyword>
<dbReference type="Proteomes" id="UP000214610">
    <property type="component" value="Unassembled WGS sequence"/>
</dbReference>
<evidence type="ECO:0000313" key="10">
    <source>
        <dbReference type="EMBL" id="OXE50230.1"/>
    </source>
</evidence>
<keyword evidence="6" id="KW-0418">Kinase</keyword>
<evidence type="ECO:0000256" key="6">
    <source>
        <dbReference type="ARBA" id="ARBA00022777"/>
    </source>
</evidence>
<dbReference type="PANTHER" id="PTHR43065">
    <property type="entry name" value="SENSOR HISTIDINE KINASE"/>
    <property type="match status" value="1"/>
</dbReference>
<dbReference type="Gene3D" id="1.10.287.130">
    <property type="match status" value="1"/>
</dbReference>
<dbReference type="SUPFAM" id="SSF53850">
    <property type="entry name" value="Periplasmic binding protein-like II"/>
    <property type="match status" value="1"/>
</dbReference>
<dbReference type="Pfam" id="PF12974">
    <property type="entry name" value="Phosphonate-bd"/>
    <property type="match status" value="1"/>
</dbReference>
<dbReference type="EMBL" id="NHMP01000002">
    <property type="protein sequence ID" value="OXE50230.1"/>
    <property type="molecule type" value="Genomic_DNA"/>
</dbReference>
<dbReference type="InterPro" id="IPR004358">
    <property type="entry name" value="Sig_transdc_His_kin-like_C"/>
</dbReference>
<proteinExistence type="predicted"/>
<keyword evidence="11" id="KW-1185">Reference proteome</keyword>
<dbReference type="PRINTS" id="PR00344">
    <property type="entry name" value="BCTRLSENSOR"/>
</dbReference>